<accession>A0A8T2QP70</accession>
<name>A0A8T2QP70_CERRI</name>
<dbReference type="Proteomes" id="UP000825935">
    <property type="component" value="Chromosome 33"/>
</dbReference>
<evidence type="ECO:0000313" key="1">
    <source>
        <dbReference type="EMBL" id="KAH7285340.1"/>
    </source>
</evidence>
<keyword evidence="2" id="KW-1185">Reference proteome</keyword>
<evidence type="ECO:0000313" key="2">
    <source>
        <dbReference type="Proteomes" id="UP000825935"/>
    </source>
</evidence>
<organism evidence="1 2">
    <name type="scientific">Ceratopteris richardii</name>
    <name type="common">Triangle waterfern</name>
    <dbReference type="NCBI Taxonomy" id="49495"/>
    <lineage>
        <taxon>Eukaryota</taxon>
        <taxon>Viridiplantae</taxon>
        <taxon>Streptophyta</taxon>
        <taxon>Embryophyta</taxon>
        <taxon>Tracheophyta</taxon>
        <taxon>Polypodiopsida</taxon>
        <taxon>Polypodiidae</taxon>
        <taxon>Polypodiales</taxon>
        <taxon>Pteridineae</taxon>
        <taxon>Pteridaceae</taxon>
        <taxon>Parkerioideae</taxon>
        <taxon>Ceratopteris</taxon>
    </lineage>
</organism>
<dbReference type="AlphaFoldDB" id="A0A8T2QP70"/>
<sequence length="111" mass="12700">MYASPVLCETGLMCHKQSLMRVIGLNGLAYDPRFLLNAHLSRDVDPFPRYRGMVSMLVIWEMMTPELDFKGSRQSSSLLSRHKLYFDGLAYPSTFKGYLSILDVFGIFLLI</sequence>
<gene>
    <name evidence="1" type="ORF">KP509_33G024100</name>
</gene>
<protein>
    <submittedName>
        <fullName evidence="1">Uncharacterized protein</fullName>
    </submittedName>
</protein>
<comment type="caution">
    <text evidence="1">The sequence shown here is derived from an EMBL/GenBank/DDBJ whole genome shotgun (WGS) entry which is preliminary data.</text>
</comment>
<reference evidence="1" key="1">
    <citation type="submission" date="2021-08" db="EMBL/GenBank/DDBJ databases">
        <title>WGS assembly of Ceratopteris richardii.</title>
        <authorList>
            <person name="Marchant D.B."/>
            <person name="Chen G."/>
            <person name="Jenkins J."/>
            <person name="Shu S."/>
            <person name="Leebens-Mack J."/>
            <person name="Grimwood J."/>
            <person name="Schmutz J."/>
            <person name="Soltis P."/>
            <person name="Soltis D."/>
            <person name="Chen Z.-H."/>
        </authorList>
    </citation>
    <scope>NUCLEOTIDE SEQUENCE</scope>
    <source>
        <strain evidence="1">Whitten #5841</strain>
        <tissue evidence="1">Leaf</tissue>
    </source>
</reference>
<proteinExistence type="predicted"/>
<dbReference type="EMBL" id="CM035438">
    <property type="protein sequence ID" value="KAH7285340.1"/>
    <property type="molecule type" value="Genomic_DNA"/>
</dbReference>